<comment type="caution">
    <text evidence="2">The sequence shown here is derived from an EMBL/GenBank/DDBJ whole genome shotgun (WGS) entry which is preliminary data.</text>
</comment>
<accession>A0AA38J0B0</accession>
<evidence type="ECO:0000313" key="2">
    <source>
        <dbReference type="EMBL" id="KAJ3666883.1"/>
    </source>
</evidence>
<feature type="coiled-coil region" evidence="1">
    <location>
        <begin position="180"/>
        <end position="228"/>
    </location>
</feature>
<keyword evidence="1" id="KW-0175">Coiled coil</keyword>
<sequence length="238" mass="27358">MRPEVTSAARNLQENGSVEVRAELDRLQNTVSNLQKSNLCLEAENLELKLDLEKSTKELPHLREQIQHLENYIEVLKKENVETANPDVGANPKTDAKKISELERTIFVLKRVVEKLQAENKRLLTGKRFYSDRTASEDKLKRDHQRLKEQYCESVQKVGKLEEEVKTLKTGQNKPVSDSVAVLSDELAQVREQLEQKTQLLNKVKVLLQRAAIKEKALLQELEELKLRTQESKPGENQ</sequence>
<gene>
    <name evidence="2" type="ORF">Zmor_002309</name>
</gene>
<reference evidence="2" key="1">
    <citation type="journal article" date="2023" name="G3 (Bethesda)">
        <title>Whole genome assemblies of Zophobas morio and Tenebrio molitor.</title>
        <authorList>
            <person name="Kaur S."/>
            <person name="Stinson S.A."/>
            <person name="diCenzo G.C."/>
        </authorList>
    </citation>
    <scope>NUCLEOTIDE SEQUENCE</scope>
    <source>
        <strain evidence="2">QUZm001</strain>
    </source>
</reference>
<keyword evidence="3" id="KW-1185">Reference proteome</keyword>
<evidence type="ECO:0000256" key="1">
    <source>
        <dbReference type="SAM" id="Coils"/>
    </source>
</evidence>
<organism evidence="2 3">
    <name type="scientific">Zophobas morio</name>
    <dbReference type="NCBI Taxonomy" id="2755281"/>
    <lineage>
        <taxon>Eukaryota</taxon>
        <taxon>Metazoa</taxon>
        <taxon>Ecdysozoa</taxon>
        <taxon>Arthropoda</taxon>
        <taxon>Hexapoda</taxon>
        <taxon>Insecta</taxon>
        <taxon>Pterygota</taxon>
        <taxon>Neoptera</taxon>
        <taxon>Endopterygota</taxon>
        <taxon>Coleoptera</taxon>
        <taxon>Polyphaga</taxon>
        <taxon>Cucujiformia</taxon>
        <taxon>Tenebrionidae</taxon>
        <taxon>Zophobas</taxon>
    </lineage>
</organism>
<proteinExistence type="predicted"/>
<protein>
    <submittedName>
        <fullName evidence="2">Uncharacterized protein</fullName>
    </submittedName>
</protein>
<dbReference type="Proteomes" id="UP001168821">
    <property type="component" value="Unassembled WGS sequence"/>
</dbReference>
<feature type="coiled-coil region" evidence="1">
    <location>
        <begin position="17"/>
        <end position="119"/>
    </location>
</feature>
<dbReference type="AlphaFoldDB" id="A0AA38J0B0"/>
<name>A0AA38J0B0_9CUCU</name>
<evidence type="ECO:0000313" key="3">
    <source>
        <dbReference type="Proteomes" id="UP001168821"/>
    </source>
</evidence>
<dbReference type="EMBL" id="JALNTZ010000001">
    <property type="protein sequence ID" value="KAJ3666883.1"/>
    <property type="molecule type" value="Genomic_DNA"/>
</dbReference>